<keyword evidence="3" id="KW-0378">Hydrolase</keyword>
<sequence length="276" mass="31863">MRIDSHQHFWQYSKAEYGWISEELSILQRDFLPEDLAQELASNQLDACIAVQARQTQQETNWLLSLADEYPQIKGVVGWIDLRSAQLPQLLAQYKNSRKLVGFRHVLQDEVDPNFMLADDFIQGIKTLAESGYSYDILIFAHQLPQTLKLVESLPEMRLVVDHIAKPKIATGEDFSAWQANIEQLAQHQHIYCKVSGMVTEADFNNWQTEDFIPYLKVIFNAFGADRVMFGSDWPVCLLGGSYQQIKNIVDEFVKKEYPEDYDKVFGLNAARFYQV</sequence>
<dbReference type="PANTHER" id="PTHR43569">
    <property type="entry name" value="AMIDOHYDROLASE"/>
    <property type="match status" value="1"/>
</dbReference>
<evidence type="ECO:0000313" key="3">
    <source>
        <dbReference type="EMBL" id="AWB67841.1"/>
    </source>
</evidence>
<comment type="similarity">
    <text evidence="1">Belongs to the metallo-dependent hydrolases superfamily.</text>
</comment>
<proteinExistence type="inferred from homology"/>
<dbReference type="InterPro" id="IPR006680">
    <property type="entry name" value="Amidohydro-rel"/>
</dbReference>
<reference evidence="3 4" key="1">
    <citation type="submission" date="2018-01" db="EMBL/GenBank/DDBJ databases">
        <title>Genome sequence of a Cantenovulum-like bacteria.</title>
        <authorList>
            <person name="Tan W.R."/>
            <person name="Lau N.-S."/>
            <person name="Go F."/>
            <person name="Amirul A.-A.A."/>
        </authorList>
    </citation>
    <scope>NUCLEOTIDE SEQUENCE [LARGE SCALE GENOMIC DNA]</scope>
    <source>
        <strain evidence="3 4">CCB-QB4</strain>
    </source>
</reference>
<dbReference type="EMBL" id="CP026604">
    <property type="protein sequence ID" value="AWB67841.1"/>
    <property type="molecule type" value="Genomic_DNA"/>
</dbReference>
<dbReference type="InterPro" id="IPR052350">
    <property type="entry name" value="Metallo-dep_Lactonases"/>
</dbReference>
<dbReference type="Gene3D" id="3.20.20.140">
    <property type="entry name" value="Metal-dependent hydrolases"/>
    <property type="match status" value="1"/>
</dbReference>
<organism evidence="3 4">
    <name type="scientific">Saccharobesus litoralis</name>
    <dbReference type="NCBI Taxonomy" id="2172099"/>
    <lineage>
        <taxon>Bacteria</taxon>
        <taxon>Pseudomonadati</taxon>
        <taxon>Pseudomonadota</taxon>
        <taxon>Gammaproteobacteria</taxon>
        <taxon>Alteromonadales</taxon>
        <taxon>Alteromonadaceae</taxon>
        <taxon>Saccharobesus</taxon>
    </lineage>
</organism>
<evidence type="ECO:0000256" key="1">
    <source>
        <dbReference type="ARBA" id="ARBA00038310"/>
    </source>
</evidence>
<dbReference type="AlphaFoldDB" id="A0A2S0VUE6"/>
<dbReference type="GO" id="GO:0016787">
    <property type="term" value="F:hydrolase activity"/>
    <property type="evidence" value="ECO:0007669"/>
    <property type="project" value="UniProtKB-KW"/>
</dbReference>
<feature type="domain" description="Amidohydrolase-related" evidence="2">
    <location>
        <begin position="3"/>
        <end position="275"/>
    </location>
</feature>
<dbReference type="OrthoDB" id="9787654at2"/>
<evidence type="ECO:0000259" key="2">
    <source>
        <dbReference type="Pfam" id="PF04909"/>
    </source>
</evidence>
<dbReference type="Proteomes" id="UP000244441">
    <property type="component" value="Chromosome"/>
</dbReference>
<keyword evidence="4" id="KW-1185">Reference proteome</keyword>
<accession>A0A2S0VUE6</accession>
<name>A0A2S0VUE6_9ALTE</name>
<dbReference type="RefSeq" id="WP_108603907.1">
    <property type="nucleotide sequence ID" value="NZ_CP026604.1"/>
</dbReference>
<dbReference type="SUPFAM" id="SSF51556">
    <property type="entry name" value="Metallo-dependent hydrolases"/>
    <property type="match status" value="1"/>
</dbReference>
<evidence type="ECO:0000313" key="4">
    <source>
        <dbReference type="Proteomes" id="UP000244441"/>
    </source>
</evidence>
<protein>
    <submittedName>
        <fullName evidence="3">Amidohydrolase</fullName>
    </submittedName>
</protein>
<dbReference type="KEGG" id="cate:C2869_16035"/>
<dbReference type="Pfam" id="PF04909">
    <property type="entry name" value="Amidohydro_2"/>
    <property type="match status" value="1"/>
</dbReference>
<gene>
    <name evidence="3" type="ORF">C2869_16035</name>
</gene>
<dbReference type="PANTHER" id="PTHR43569:SF2">
    <property type="entry name" value="AMIDOHYDROLASE-RELATED DOMAIN-CONTAINING PROTEIN"/>
    <property type="match status" value="1"/>
</dbReference>
<dbReference type="InterPro" id="IPR032466">
    <property type="entry name" value="Metal_Hydrolase"/>
</dbReference>